<gene>
    <name evidence="11" type="primary">LOC112687323</name>
</gene>
<evidence type="ECO:0000259" key="7">
    <source>
        <dbReference type="PROSITE" id="PS50021"/>
    </source>
</evidence>
<evidence type="ECO:0000256" key="3">
    <source>
        <dbReference type="ARBA" id="ARBA00022753"/>
    </source>
</evidence>
<feature type="region of interest" description="Disordered" evidence="6">
    <location>
        <begin position="468"/>
        <end position="505"/>
    </location>
</feature>
<feature type="coiled-coil region" evidence="5">
    <location>
        <begin position="740"/>
        <end position="777"/>
    </location>
</feature>
<dbReference type="CTD" id="23301"/>
<evidence type="ECO:0000256" key="6">
    <source>
        <dbReference type="SAM" id="MobiDB-lite"/>
    </source>
</evidence>
<name>A0A8B8FZH1_9HEMI</name>
<evidence type="ECO:0000256" key="2">
    <source>
        <dbReference type="ARBA" id="ARBA00022553"/>
    </source>
</evidence>
<dbReference type="GO" id="GO:0005768">
    <property type="term" value="C:endosome"/>
    <property type="evidence" value="ECO:0007669"/>
    <property type="project" value="UniProtKB-SubCell"/>
</dbReference>
<dbReference type="PANTHER" id="PTHR23167">
    <property type="entry name" value="CALPONIN HOMOLOGY DOMAIN-CONTAINING PROTEIN DDB_G0272472-RELATED"/>
    <property type="match status" value="1"/>
</dbReference>
<keyword evidence="3" id="KW-0967">Endosome</keyword>
<evidence type="ECO:0000256" key="5">
    <source>
        <dbReference type="SAM" id="Coils"/>
    </source>
</evidence>
<keyword evidence="10" id="KW-1185">Reference proteome</keyword>
<dbReference type="OrthoDB" id="5972258at2759"/>
<accession>A0A8B8FZH1</accession>
<dbReference type="InterPro" id="IPR022735">
    <property type="entry name" value="bMERB_dom"/>
</dbReference>
<dbReference type="AlphaFoldDB" id="A0A8B8FZH1"/>
<comment type="subcellular location">
    <subcellularLocation>
        <location evidence="1">Endosome</location>
    </subcellularLocation>
</comment>
<proteinExistence type="predicted"/>
<feature type="compositionally biased region" description="Polar residues" evidence="6">
    <location>
        <begin position="680"/>
        <end position="700"/>
    </location>
</feature>
<evidence type="ECO:0000256" key="1">
    <source>
        <dbReference type="ARBA" id="ARBA00004177"/>
    </source>
</evidence>
<dbReference type="Pfam" id="PF00307">
    <property type="entry name" value="CH"/>
    <property type="match status" value="1"/>
</dbReference>
<dbReference type="Proteomes" id="UP000694846">
    <property type="component" value="Unplaced"/>
</dbReference>
<evidence type="ECO:0000256" key="4">
    <source>
        <dbReference type="ARBA" id="ARBA00023054"/>
    </source>
</evidence>
<dbReference type="Gene3D" id="1.10.418.10">
    <property type="entry name" value="Calponin-like domain"/>
    <property type="match status" value="1"/>
</dbReference>
<dbReference type="PROSITE" id="PS50021">
    <property type="entry name" value="CH"/>
    <property type="match status" value="1"/>
</dbReference>
<feature type="compositionally biased region" description="Polar residues" evidence="6">
    <location>
        <begin position="470"/>
        <end position="479"/>
    </location>
</feature>
<dbReference type="PROSITE" id="PS51840">
    <property type="entry name" value="C2_NT"/>
    <property type="match status" value="1"/>
</dbReference>
<feature type="domain" description="BMERB" evidence="9">
    <location>
        <begin position="737"/>
        <end position="888"/>
    </location>
</feature>
<feature type="region of interest" description="Disordered" evidence="6">
    <location>
        <begin position="554"/>
        <end position="654"/>
    </location>
</feature>
<dbReference type="InterPro" id="IPR019448">
    <property type="entry name" value="NT-C2"/>
</dbReference>
<dbReference type="PANTHER" id="PTHR23167:SF46">
    <property type="entry name" value="EPS15 HOMOLOGY DOMAIN CONTAINING PROTEIN-BINDING PROTEIN 1, ISOFORM F"/>
    <property type="match status" value="1"/>
</dbReference>
<protein>
    <submittedName>
        <fullName evidence="11">EH domain-binding protein 1 isoform X1</fullName>
    </submittedName>
</protein>
<dbReference type="SUPFAM" id="SSF47576">
    <property type="entry name" value="Calponin-homology domain, CH-domain"/>
    <property type="match status" value="1"/>
</dbReference>
<dbReference type="SMART" id="SM01203">
    <property type="entry name" value="DUF3585"/>
    <property type="match status" value="1"/>
</dbReference>
<dbReference type="Pfam" id="PF12130">
    <property type="entry name" value="bMERB_dom"/>
    <property type="match status" value="1"/>
</dbReference>
<dbReference type="PROSITE" id="PS51848">
    <property type="entry name" value="BMERB"/>
    <property type="match status" value="1"/>
</dbReference>
<dbReference type="InterPro" id="IPR001715">
    <property type="entry name" value="CH_dom"/>
</dbReference>
<dbReference type="CDD" id="cd21198">
    <property type="entry name" value="CH_EHBP"/>
    <property type="match status" value="1"/>
</dbReference>
<feature type="compositionally biased region" description="Basic and acidic residues" evidence="6">
    <location>
        <begin position="614"/>
        <end position="635"/>
    </location>
</feature>
<dbReference type="Pfam" id="PF10358">
    <property type="entry name" value="NT-C2"/>
    <property type="match status" value="1"/>
</dbReference>
<dbReference type="SMART" id="SM00033">
    <property type="entry name" value="CH"/>
    <property type="match status" value="1"/>
</dbReference>
<sequence length="904" mass="103110">MMKFKLKKKITNASVNMASVWKRLQRVNKRATKFQFTISYHQIICETTSKWTPNKLVVVLSRRSRRFVSEALPWEPTMRDPLRGIVIWPVPENKQLSITLFKDPRSNEHEDKEWTFAIEDVSNLGKHRQIAVAMLNMKKYASVDSTQSQITLVFKPTSKKITSATLEMTLTSVFLREGKATDEDMMSMASLLSTNNSDIAPLDDFDEEEVEDSLLKQDLTNVSFMTNKIELLTNSLSDPDFIGTSINETDSSQQENLLEDDENLNLSINANSSIENGSTNNNHCNINKNGSGESLKNTRALLKPLNLKDISSESSSKGTETTTPGQDLLEWCKDITKGYPGVKVTNLTTSWRNGLAFCAIIHYFRPDLLEFDSLKSHDIRGNCKTAFDAGEVLGISRVIEPSDMGVLTVPDKLAVMTYLYQLRAHFTGHELEVQQIGKTADESSYMIGRFNNPDRDISFQLFEKEIFRNSEPNDTSQKPFGTIINENDNNIDDQNNKYPSIPSVKDGITDKILNGSKSIFDKVLSPSKEKLSFPKIKSSKSSLITKRQLTDPLVSDDENSSYVSSERSKRLTRSLSTSESLKSTSSGDKNSEPKSLQETNKNHVSSKQKITTNRHIELRERARQLVEQARREAARRSLPQTPSQNEEERQQQLRERAKKLIAEARKNINVSTSSSTVTSYNNGSARSSVSPVSDRSQTSLFHHDKSYESSKNSSVIALDSSSPQKLQSFTSILDASSVTKDNFKNEINYIQNEMESLEREQKQIDCQADELEVELRKVMNTGNDREREEFLMTEWFTLVNKKNALLRRQMQLNILEKEDDLERRYQLLIRELRSIIAIEDWQKTEEQKRRENLLLSELVNIVNKRDELVHHLDSQERAIEEDDKIARDLNRSGLIHQNKNCIIQ</sequence>
<dbReference type="RefSeq" id="XP_025415746.1">
    <property type="nucleotide sequence ID" value="XM_025559961.1"/>
</dbReference>
<reference evidence="11" key="1">
    <citation type="submission" date="2025-08" db="UniProtKB">
        <authorList>
            <consortium name="RefSeq"/>
        </authorList>
    </citation>
    <scope>IDENTIFICATION</scope>
    <source>
        <tissue evidence="11">Whole body</tissue>
    </source>
</reference>
<dbReference type="InterPro" id="IPR050540">
    <property type="entry name" value="F-actin_Monoox_Mical"/>
</dbReference>
<organism evidence="10 11">
    <name type="scientific">Sipha flava</name>
    <name type="common">yellow sugarcane aphid</name>
    <dbReference type="NCBI Taxonomy" id="143950"/>
    <lineage>
        <taxon>Eukaryota</taxon>
        <taxon>Metazoa</taxon>
        <taxon>Ecdysozoa</taxon>
        <taxon>Arthropoda</taxon>
        <taxon>Hexapoda</taxon>
        <taxon>Insecta</taxon>
        <taxon>Pterygota</taxon>
        <taxon>Neoptera</taxon>
        <taxon>Paraneoptera</taxon>
        <taxon>Hemiptera</taxon>
        <taxon>Sternorrhyncha</taxon>
        <taxon>Aphidomorpha</taxon>
        <taxon>Aphidoidea</taxon>
        <taxon>Aphididae</taxon>
        <taxon>Sipha</taxon>
    </lineage>
</organism>
<dbReference type="FunFam" id="1.10.418.10:FF:000023">
    <property type="entry name" value="EH domain-binding protein 1 isoform X1"/>
    <property type="match status" value="1"/>
</dbReference>
<feature type="compositionally biased region" description="Low complexity" evidence="6">
    <location>
        <begin position="573"/>
        <end position="586"/>
    </location>
</feature>
<evidence type="ECO:0000259" key="8">
    <source>
        <dbReference type="PROSITE" id="PS51840"/>
    </source>
</evidence>
<dbReference type="GeneID" id="112687323"/>
<evidence type="ECO:0000313" key="11">
    <source>
        <dbReference type="RefSeq" id="XP_025415746.1"/>
    </source>
</evidence>
<evidence type="ECO:0000259" key="9">
    <source>
        <dbReference type="PROSITE" id="PS51848"/>
    </source>
</evidence>
<dbReference type="InterPro" id="IPR036872">
    <property type="entry name" value="CH_dom_sf"/>
</dbReference>
<feature type="region of interest" description="Disordered" evidence="6">
    <location>
        <begin position="672"/>
        <end position="706"/>
    </location>
</feature>
<feature type="compositionally biased region" description="Polar residues" evidence="6">
    <location>
        <begin position="593"/>
        <end position="613"/>
    </location>
</feature>
<feature type="domain" description="C2 NT-type" evidence="8">
    <location>
        <begin position="24"/>
        <end position="174"/>
    </location>
</feature>
<keyword evidence="4 5" id="KW-0175">Coiled coil</keyword>
<keyword evidence="2" id="KW-0597">Phosphoprotein</keyword>
<feature type="domain" description="Calponin-homology (CH)" evidence="7">
    <location>
        <begin position="322"/>
        <end position="427"/>
    </location>
</feature>
<evidence type="ECO:0000313" key="10">
    <source>
        <dbReference type="Proteomes" id="UP000694846"/>
    </source>
</evidence>